<keyword evidence="2" id="KW-1185">Reference proteome</keyword>
<proteinExistence type="predicted"/>
<reference evidence="1 2" key="1">
    <citation type="submission" date="2018-08" db="EMBL/GenBank/DDBJ databases">
        <authorList>
            <person name="Washington J.M."/>
            <person name="Garlena R.A."/>
            <person name="Russell D.A."/>
            <person name="Pope W.H."/>
            <person name="Jacobs-Sera D."/>
            <person name="Hatfull G.F."/>
        </authorList>
    </citation>
    <scope>NUCLEOTIDE SEQUENCE [LARGE SCALE GENOMIC DNA]</scope>
</reference>
<dbReference type="KEGG" id="vg:60321100"/>
<accession>A0A386K9X0</accession>
<dbReference type="RefSeq" id="YP_009949693.1">
    <property type="nucleotide sequence ID" value="NC_051583.1"/>
</dbReference>
<organism evidence="1 2">
    <name type="scientific">Mycobacterium phage Saguaro</name>
    <dbReference type="NCBI Taxonomy" id="2315616"/>
    <lineage>
        <taxon>Viruses</taxon>
        <taxon>Duplodnaviria</taxon>
        <taxon>Heunggongvirae</taxon>
        <taxon>Uroviricota</taxon>
        <taxon>Caudoviricetes</taxon>
        <taxon>Bclasvirinae</taxon>
        <taxon>Saguarovirus</taxon>
        <taxon>Saguarovirus saguaro</taxon>
    </lineage>
</organism>
<dbReference type="EMBL" id="MH744423">
    <property type="protein sequence ID" value="AYD82025.1"/>
    <property type="molecule type" value="Genomic_DNA"/>
</dbReference>
<evidence type="ECO:0000313" key="2">
    <source>
        <dbReference type="Proteomes" id="UP000269292"/>
    </source>
</evidence>
<name>A0A386K9X0_9CAUD</name>
<gene>
    <name evidence="1" type="primary">30</name>
    <name evidence="1" type="ORF">SEA_SAGUARO_30</name>
</gene>
<protein>
    <submittedName>
        <fullName evidence="1">Minor tail protein</fullName>
    </submittedName>
</protein>
<sequence>MPVVTDDQIVSLHTFNGVQLHQFLGGDYADCTWGRRQRDASSCSLSLPPLPGLERLPEIVPWLHWVSVWDGERDVLLWTGPVQKITASRRGLSLEAKDHAAYAARTRNPITKRWDGADPAWIAGELWRHMVEVQGLNQRPIVRPDPEGERFDFQVLADDQLLDQTLKDLVGLGLRWAVVSGVPVIGPVSLEPVATLGEDDFLGDGISLVRDGSATYNDVLVRGPDNLARARTDYHGQNLQALVNLDDMFGVSNVRRAAQQYVRHTGAVRTRLELGSATVLHPDAPVHIDELMPSARFVIEAAGVRQLVELTDVEVERRSGQAAVKVTMESLPDRDAEGNLIELAQEQSRNQPTVTLGGQALGR</sequence>
<dbReference type="GeneID" id="60321100"/>
<dbReference type="Proteomes" id="UP000269292">
    <property type="component" value="Segment"/>
</dbReference>
<evidence type="ECO:0000313" key="1">
    <source>
        <dbReference type="EMBL" id="AYD82025.1"/>
    </source>
</evidence>